<dbReference type="Pfam" id="PF16859">
    <property type="entry name" value="TetR_C_11"/>
    <property type="match status" value="1"/>
</dbReference>
<dbReference type="SUPFAM" id="SSF46689">
    <property type="entry name" value="Homeodomain-like"/>
    <property type="match status" value="1"/>
</dbReference>
<dbReference type="Pfam" id="PF00440">
    <property type="entry name" value="TetR_N"/>
    <property type="match status" value="1"/>
</dbReference>
<keyword evidence="1" id="KW-0805">Transcription regulation</keyword>
<proteinExistence type="predicted"/>
<dbReference type="RefSeq" id="WP_200554875.1">
    <property type="nucleotide sequence ID" value="NZ_JAEPES010000001.1"/>
</dbReference>
<evidence type="ECO:0000256" key="4">
    <source>
        <dbReference type="PROSITE-ProRule" id="PRU00335"/>
    </source>
</evidence>
<dbReference type="InterPro" id="IPR011075">
    <property type="entry name" value="TetR_C"/>
</dbReference>
<dbReference type="InterPro" id="IPR001647">
    <property type="entry name" value="HTH_TetR"/>
</dbReference>
<evidence type="ECO:0000256" key="2">
    <source>
        <dbReference type="ARBA" id="ARBA00023125"/>
    </source>
</evidence>
<name>A0A934SPE5_9MICO</name>
<dbReference type="Gene3D" id="1.10.10.60">
    <property type="entry name" value="Homeodomain-like"/>
    <property type="match status" value="1"/>
</dbReference>
<reference evidence="7" key="1">
    <citation type="submission" date="2021-01" db="EMBL/GenBank/DDBJ databases">
        <title>Lacisediminihabitans sp. nov. strain G11-30, isolated from Antarctic Soil.</title>
        <authorList>
            <person name="Li J."/>
        </authorList>
    </citation>
    <scope>NUCLEOTIDE SEQUENCE</scope>
    <source>
        <strain evidence="7">G11-30</strain>
    </source>
</reference>
<evidence type="ECO:0000256" key="1">
    <source>
        <dbReference type="ARBA" id="ARBA00023015"/>
    </source>
</evidence>
<dbReference type="InterPro" id="IPR009057">
    <property type="entry name" value="Homeodomain-like_sf"/>
</dbReference>
<dbReference type="PANTHER" id="PTHR30055:SF234">
    <property type="entry name" value="HTH-TYPE TRANSCRIPTIONAL REGULATOR BETI"/>
    <property type="match status" value="1"/>
</dbReference>
<protein>
    <submittedName>
        <fullName evidence="7">TetR/AcrR family transcriptional regulator</fullName>
    </submittedName>
</protein>
<dbReference type="InterPro" id="IPR036271">
    <property type="entry name" value="Tet_transcr_reg_TetR-rel_C_sf"/>
</dbReference>
<feature type="DNA-binding region" description="H-T-H motif" evidence="4">
    <location>
        <begin position="46"/>
        <end position="65"/>
    </location>
</feature>
<feature type="compositionally biased region" description="Polar residues" evidence="5">
    <location>
        <begin position="1"/>
        <end position="14"/>
    </location>
</feature>
<dbReference type="EMBL" id="JAEPES010000001">
    <property type="protein sequence ID" value="MBK4346550.1"/>
    <property type="molecule type" value="Genomic_DNA"/>
</dbReference>
<dbReference type="AlphaFoldDB" id="A0A934SPE5"/>
<dbReference type="GO" id="GO:0000976">
    <property type="term" value="F:transcription cis-regulatory region binding"/>
    <property type="evidence" value="ECO:0007669"/>
    <property type="project" value="TreeGrafter"/>
</dbReference>
<feature type="domain" description="HTH tetR-type" evidence="6">
    <location>
        <begin position="23"/>
        <end position="83"/>
    </location>
</feature>
<evidence type="ECO:0000256" key="5">
    <source>
        <dbReference type="SAM" id="MobiDB-lite"/>
    </source>
</evidence>
<dbReference type="PROSITE" id="PS50977">
    <property type="entry name" value="HTH_TETR_2"/>
    <property type="match status" value="1"/>
</dbReference>
<feature type="region of interest" description="Disordered" evidence="5">
    <location>
        <begin position="1"/>
        <end position="21"/>
    </location>
</feature>
<dbReference type="Gene3D" id="1.10.357.10">
    <property type="entry name" value="Tetracycline Repressor, domain 2"/>
    <property type="match status" value="1"/>
</dbReference>
<keyword evidence="3" id="KW-0804">Transcription</keyword>
<dbReference type="PANTHER" id="PTHR30055">
    <property type="entry name" value="HTH-TYPE TRANSCRIPTIONAL REGULATOR RUTR"/>
    <property type="match status" value="1"/>
</dbReference>
<evidence type="ECO:0000313" key="8">
    <source>
        <dbReference type="Proteomes" id="UP000636458"/>
    </source>
</evidence>
<dbReference type="SUPFAM" id="SSF48498">
    <property type="entry name" value="Tetracyclin repressor-like, C-terminal domain"/>
    <property type="match status" value="1"/>
</dbReference>
<evidence type="ECO:0000313" key="7">
    <source>
        <dbReference type="EMBL" id="MBK4346550.1"/>
    </source>
</evidence>
<keyword evidence="2 4" id="KW-0238">DNA-binding</keyword>
<dbReference type="GO" id="GO:0003700">
    <property type="term" value="F:DNA-binding transcription factor activity"/>
    <property type="evidence" value="ECO:0007669"/>
    <property type="project" value="TreeGrafter"/>
</dbReference>
<dbReference type="Proteomes" id="UP000636458">
    <property type="component" value="Unassembled WGS sequence"/>
</dbReference>
<comment type="caution">
    <text evidence="7">The sequence shown here is derived from an EMBL/GenBank/DDBJ whole genome shotgun (WGS) entry which is preliminary data.</text>
</comment>
<dbReference type="InterPro" id="IPR050109">
    <property type="entry name" value="HTH-type_TetR-like_transc_reg"/>
</dbReference>
<keyword evidence="8" id="KW-1185">Reference proteome</keyword>
<evidence type="ECO:0000259" key="6">
    <source>
        <dbReference type="PROSITE" id="PS50977"/>
    </source>
</evidence>
<organism evidence="7 8">
    <name type="scientific">Lacisediminihabitans changchengi</name>
    <dbReference type="NCBI Taxonomy" id="2787634"/>
    <lineage>
        <taxon>Bacteria</taxon>
        <taxon>Bacillati</taxon>
        <taxon>Actinomycetota</taxon>
        <taxon>Actinomycetes</taxon>
        <taxon>Micrococcales</taxon>
        <taxon>Microbacteriaceae</taxon>
        <taxon>Lacisediminihabitans</taxon>
    </lineage>
</organism>
<gene>
    <name evidence="7" type="ORF">IV501_02780</name>
</gene>
<accession>A0A934SPE5</accession>
<sequence length="206" mass="22577">MTDSPLTELDQSQPHADDPHLDTTVDVRITNAALELLRNGGPLAVSIEAVATTSGVAKTTIYRRHRNREALLRAVVDAASIRIAVPTSLSAYDTFRWFLVHAREMIEHIVGRGAVAAIMLNEDPEFAALLHERIRANTKPLRDNLRERSASGELRADLDIELVMSLLLGTFIAESIRGSSSDDGWADSVLEFLWPALAPEQSSDGL</sequence>
<evidence type="ECO:0000256" key="3">
    <source>
        <dbReference type="ARBA" id="ARBA00023163"/>
    </source>
</evidence>